<evidence type="ECO:0000313" key="2">
    <source>
        <dbReference type="EMBL" id="APH04092.1"/>
    </source>
</evidence>
<reference evidence="2 3" key="1">
    <citation type="journal article" date="2016" name="Sci. Rep.">
        <title>Complete genome sequence and transcriptomic analysis of a novel marine strain Bacillus weihaiensis reveals the mechanism of brown algae degradation.</title>
        <authorList>
            <person name="Zhu Y."/>
            <person name="Chen P."/>
            <person name="Bao Y."/>
            <person name="Men Y."/>
            <person name="Zeng Y."/>
            <person name="Yang J."/>
            <person name="Sun J."/>
            <person name="Sun Y."/>
        </authorList>
    </citation>
    <scope>NUCLEOTIDE SEQUENCE [LARGE SCALE GENOMIC DNA]</scope>
    <source>
        <strain evidence="2 3">Alg07</strain>
    </source>
</reference>
<dbReference type="AlphaFoldDB" id="A0A1L3MP66"/>
<gene>
    <name evidence="2" type="ORF">A9C19_04685</name>
</gene>
<accession>A0A1L3MP66</accession>
<keyword evidence="1" id="KW-0812">Transmembrane</keyword>
<organism evidence="2 3">
    <name type="scientific">Bacillus weihaiensis</name>
    <dbReference type="NCBI Taxonomy" id="1547283"/>
    <lineage>
        <taxon>Bacteria</taxon>
        <taxon>Bacillati</taxon>
        <taxon>Bacillota</taxon>
        <taxon>Bacilli</taxon>
        <taxon>Bacillales</taxon>
        <taxon>Bacillaceae</taxon>
        <taxon>Bacillus</taxon>
    </lineage>
</organism>
<dbReference type="STRING" id="1547283.A9C19_04685"/>
<keyword evidence="3" id="KW-1185">Reference proteome</keyword>
<dbReference type="EMBL" id="CP016020">
    <property type="protein sequence ID" value="APH04092.1"/>
    <property type="molecule type" value="Genomic_DNA"/>
</dbReference>
<feature type="transmembrane region" description="Helical" evidence="1">
    <location>
        <begin position="7"/>
        <end position="27"/>
    </location>
</feature>
<dbReference type="KEGG" id="bwh:A9C19_04685"/>
<evidence type="ECO:0000256" key="1">
    <source>
        <dbReference type="SAM" id="Phobius"/>
    </source>
</evidence>
<keyword evidence="1" id="KW-0472">Membrane</keyword>
<feature type="transmembrane region" description="Helical" evidence="1">
    <location>
        <begin position="33"/>
        <end position="55"/>
    </location>
</feature>
<name>A0A1L3MP66_9BACI</name>
<dbReference type="Proteomes" id="UP000181936">
    <property type="component" value="Chromosome"/>
</dbReference>
<sequence length="82" mass="9720">MTVKNLFYAMIALMSLYFALQKITLSGNHMETVFAMSWLCLAVFVIGGNLAHYLYRPKQASMRQDKEVKHYIQKKRQRQMMR</sequence>
<proteinExistence type="predicted"/>
<evidence type="ECO:0000313" key="3">
    <source>
        <dbReference type="Proteomes" id="UP000181936"/>
    </source>
</evidence>
<keyword evidence="1" id="KW-1133">Transmembrane helix</keyword>
<protein>
    <submittedName>
        <fullName evidence="2">Uncharacterized protein</fullName>
    </submittedName>
</protein>